<sequence>MRIVNCAGDIIVLKCTRRHKCTLYSCHSHTLVGRPLDTTSESVGAGPTALRALRGSGVKHRQLPNSGLLLRLTIQKDSITKLGPTRDSNPGPPSMQPYMLATSDTTPPRQYDMYIIHVWSATPIYWFS</sequence>
<accession>A0A8J9VB10</accession>
<dbReference type="Proteomes" id="UP000838878">
    <property type="component" value="Chromosome 13"/>
</dbReference>
<name>A0A8J9VB10_9NEOP</name>
<gene>
    <name evidence="1" type="ORF">BINO364_LOCUS5602</name>
</gene>
<reference evidence="1" key="1">
    <citation type="submission" date="2021-12" db="EMBL/GenBank/DDBJ databases">
        <authorList>
            <person name="Martin H S."/>
        </authorList>
    </citation>
    <scope>NUCLEOTIDE SEQUENCE</scope>
</reference>
<proteinExistence type="predicted"/>
<evidence type="ECO:0000313" key="1">
    <source>
        <dbReference type="EMBL" id="CAH0719233.1"/>
    </source>
</evidence>
<feature type="non-terminal residue" evidence="1">
    <location>
        <position position="128"/>
    </location>
</feature>
<dbReference type="EMBL" id="OV170233">
    <property type="protein sequence ID" value="CAH0719233.1"/>
    <property type="molecule type" value="Genomic_DNA"/>
</dbReference>
<protein>
    <submittedName>
        <fullName evidence="1">Uncharacterized protein</fullName>
    </submittedName>
</protein>
<dbReference type="AlphaFoldDB" id="A0A8J9VB10"/>
<evidence type="ECO:0000313" key="2">
    <source>
        <dbReference type="Proteomes" id="UP000838878"/>
    </source>
</evidence>
<keyword evidence="2" id="KW-1185">Reference proteome</keyword>
<organism evidence="1 2">
    <name type="scientific">Brenthis ino</name>
    <name type="common">lesser marbled fritillary</name>
    <dbReference type="NCBI Taxonomy" id="405034"/>
    <lineage>
        <taxon>Eukaryota</taxon>
        <taxon>Metazoa</taxon>
        <taxon>Ecdysozoa</taxon>
        <taxon>Arthropoda</taxon>
        <taxon>Hexapoda</taxon>
        <taxon>Insecta</taxon>
        <taxon>Pterygota</taxon>
        <taxon>Neoptera</taxon>
        <taxon>Endopterygota</taxon>
        <taxon>Lepidoptera</taxon>
        <taxon>Glossata</taxon>
        <taxon>Ditrysia</taxon>
        <taxon>Papilionoidea</taxon>
        <taxon>Nymphalidae</taxon>
        <taxon>Heliconiinae</taxon>
        <taxon>Argynnini</taxon>
        <taxon>Brenthis</taxon>
    </lineage>
</organism>